<keyword evidence="2" id="KW-1185">Reference proteome</keyword>
<evidence type="ECO:0000313" key="1">
    <source>
        <dbReference type="EMBL" id="KAJ0048940.1"/>
    </source>
</evidence>
<evidence type="ECO:0000313" key="2">
    <source>
        <dbReference type="Proteomes" id="UP001163603"/>
    </source>
</evidence>
<dbReference type="EMBL" id="CM047737">
    <property type="protein sequence ID" value="KAJ0048940.1"/>
    <property type="molecule type" value="Genomic_DNA"/>
</dbReference>
<reference evidence="2" key="1">
    <citation type="journal article" date="2023" name="G3 (Bethesda)">
        <title>Genome assembly and association tests identify interacting loci associated with vigor, precocity, and sex in interspecific pistachio rootstocks.</title>
        <authorList>
            <person name="Palmer W."/>
            <person name="Jacygrad E."/>
            <person name="Sagayaradj S."/>
            <person name="Cavanaugh K."/>
            <person name="Han R."/>
            <person name="Bertier L."/>
            <person name="Beede B."/>
            <person name="Kafkas S."/>
            <person name="Golino D."/>
            <person name="Preece J."/>
            <person name="Michelmore R."/>
        </authorList>
    </citation>
    <scope>NUCLEOTIDE SEQUENCE [LARGE SCALE GENOMIC DNA]</scope>
</reference>
<comment type="caution">
    <text evidence="1">The sequence shown here is derived from an EMBL/GenBank/DDBJ whole genome shotgun (WGS) entry which is preliminary data.</text>
</comment>
<gene>
    <name evidence="1" type="ORF">Pint_17060</name>
</gene>
<dbReference type="Proteomes" id="UP001163603">
    <property type="component" value="Chromosome 2"/>
</dbReference>
<accession>A0ACC0ZER4</accession>
<sequence length="349" mass="39689">MAESILFDIATEVLTKIGSLVGWEVSLLWNLESDLKSLEGTLSTIKAVLSDAEKKQAQNDQLRDWLGKLKDVFLDAEDVLEEFELQASGREVERQKRSTLRKVCQCFSSSNPVGFQYEISHKIKEIRERLDQIASDRNRFSLIESTPVEVRHVIPKGRETDPFLGVGCKSLLSLCEGMQGLKSLRKLFLTRNPVISSLPNTIKYLKKLETLAIGSCPKINLKMELLEEDRELRLSLKKFIIVNLESLVDMPQLLLQASTDTLKYMQIEDCEKLEALPESLQNLTSLEKLEITRCYELSSLPEGIEHLTSLKELKITECPALIESYINDELKIIHVPVVHLIDHDTSFYG</sequence>
<name>A0ACC0ZER4_9ROSI</name>
<organism evidence="1 2">
    <name type="scientific">Pistacia integerrima</name>
    <dbReference type="NCBI Taxonomy" id="434235"/>
    <lineage>
        <taxon>Eukaryota</taxon>
        <taxon>Viridiplantae</taxon>
        <taxon>Streptophyta</taxon>
        <taxon>Embryophyta</taxon>
        <taxon>Tracheophyta</taxon>
        <taxon>Spermatophyta</taxon>
        <taxon>Magnoliopsida</taxon>
        <taxon>eudicotyledons</taxon>
        <taxon>Gunneridae</taxon>
        <taxon>Pentapetalae</taxon>
        <taxon>rosids</taxon>
        <taxon>malvids</taxon>
        <taxon>Sapindales</taxon>
        <taxon>Anacardiaceae</taxon>
        <taxon>Pistacia</taxon>
    </lineage>
</organism>
<protein>
    <submittedName>
        <fullName evidence="1">Uncharacterized protein</fullName>
    </submittedName>
</protein>
<proteinExistence type="predicted"/>